<organism evidence="1 2">
    <name type="scientific">Salix purpurea</name>
    <name type="common">Purple osier willow</name>
    <dbReference type="NCBI Taxonomy" id="77065"/>
    <lineage>
        <taxon>Eukaryota</taxon>
        <taxon>Viridiplantae</taxon>
        <taxon>Streptophyta</taxon>
        <taxon>Embryophyta</taxon>
        <taxon>Tracheophyta</taxon>
        <taxon>Spermatophyta</taxon>
        <taxon>Magnoliopsida</taxon>
        <taxon>eudicotyledons</taxon>
        <taxon>Gunneridae</taxon>
        <taxon>Pentapetalae</taxon>
        <taxon>rosids</taxon>
        <taxon>fabids</taxon>
        <taxon>Malpighiales</taxon>
        <taxon>Salicaceae</taxon>
        <taxon>Saliceae</taxon>
        <taxon>Salix</taxon>
    </lineage>
</organism>
<keyword evidence="2" id="KW-1185">Reference proteome</keyword>
<protein>
    <submittedName>
        <fullName evidence="1">Uncharacterized protein</fullName>
    </submittedName>
</protein>
<reference evidence="1" key="2">
    <citation type="journal article" date="2023" name="Int. J. Mol. Sci.">
        <title>De Novo Assembly and Annotation of 11 Diverse Shrub Willow (Salix) Genomes Reveals Novel Gene Organization in Sex-Linked Regions.</title>
        <authorList>
            <person name="Hyden B."/>
            <person name="Feng K."/>
            <person name="Yates T.B."/>
            <person name="Jawdy S."/>
            <person name="Cereghino C."/>
            <person name="Smart L.B."/>
            <person name="Muchero W."/>
        </authorList>
    </citation>
    <scope>NUCLEOTIDE SEQUENCE</scope>
    <source>
        <tissue evidence="1">Shoot tip</tissue>
    </source>
</reference>
<dbReference type="Proteomes" id="UP001151532">
    <property type="component" value="Chromosome 4"/>
</dbReference>
<gene>
    <name evidence="1" type="ORF">OIU79_022209</name>
</gene>
<evidence type="ECO:0000313" key="2">
    <source>
        <dbReference type="Proteomes" id="UP001151532"/>
    </source>
</evidence>
<comment type="caution">
    <text evidence="1">The sequence shown here is derived from an EMBL/GenBank/DDBJ whole genome shotgun (WGS) entry which is preliminary data.</text>
</comment>
<proteinExistence type="predicted"/>
<reference evidence="1" key="1">
    <citation type="submission" date="2022-11" db="EMBL/GenBank/DDBJ databases">
        <authorList>
            <person name="Hyden B.L."/>
            <person name="Feng K."/>
            <person name="Yates T."/>
            <person name="Jawdy S."/>
            <person name="Smart L.B."/>
            <person name="Muchero W."/>
        </authorList>
    </citation>
    <scope>NUCLEOTIDE SEQUENCE</scope>
    <source>
        <tissue evidence="1">Shoot tip</tissue>
    </source>
</reference>
<name>A0A9Q0WFA5_SALPP</name>
<accession>A0A9Q0WFA5</accession>
<evidence type="ECO:0000313" key="1">
    <source>
        <dbReference type="EMBL" id="KAJ6766201.1"/>
    </source>
</evidence>
<sequence length="116" mass="12661">MDDDSNIISTCNVAPAQIFYSFNPTKNLQTIEFEGIKNDGESASTETDDFCLNIIDFSGGYDEVDGVLASQATEEASIYWVDQATPNMDGSCTSNVVDYGLKHGVYNSSLTNWSFS</sequence>
<dbReference type="AlphaFoldDB" id="A0A9Q0WFA5"/>
<dbReference type="EMBL" id="JAPFFK010000004">
    <property type="protein sequence ID" value="KAJ6766201.1"/>
    <property type="molecule type" value="Genomic_DNA"/>
</dbReference>